<proteinExistence type="predicted"/>
<dbReference type="EMBL" id="CAJVPY010051864">
    <property type="protein sequence ID" value="CAG8814867.1"/>
    <property type="molecule type" value="Genomic_DNA"/>
</dbReference>
<dbReference type="AlphaFoldDB" id="A0A9N9P8G3"/>
<keyword evidence="2" id="KW-1185">Reference proteome</keyword>
<reference evidence="1" key="1">
    <citation type="submission" date="2021-06" db="EMBL/GenBank/DDBJ databases">
        <authorList>
            <person name="Kallberg Y."/>
            <person name="Tangrot J."/>
            <person name="Rosling A."/>
        </authorList>
    </citation>
    <scope>NUCLEOTIDE SEQUENCE</scope>
    <source>
        <strain evidence="1">MA453B</strain>
    </source>
</reference>
<organism evidence="1 2">
    <name type="scientific">Dentiscutata erythropus</name>
    <dbReference type="NCBI Taxonomy" id="1348616"/>
    <lineage>
        <taxon>Eukaryota</taxon>
        <taxon>Fungi</taxon>
        <taxon>Fungi incertae sedis</taxon>
        <taxon>Mucoromycota</taxon>
        <taxon>Glomeromycotina</taxon>
        <taxon>Glomeromycetes</taxon>
        <taxon>Diversisporales</taxon>
        <taxon>Gigasporaceae</taxon>
        <taxon>Dentiscutata</taxon>
    </lineage>
</organism>
<feature type="non-terminal residue" evidence="1">
    <location>
        <position position="1"/>
    </location>
</feature>
<evidence type="ECO:0000313" key="1">
    <source>
        <dbReference type="EMBL" id="CAG8814867.1"/>
    </source>
</evidence>
<protein>
    <submittedName>
        <fullName evidence="1">4636_t:CDS:1</fullName>
    </submittedName>
</protein>
<gene>
    <name evidence="1" type="ORF">DERYTH_LOCUS26028</name>
</gene>
<name>A0A9N9P8G3_9GLOM</name>
<sequence length="57" mass="6693">ALNTLASSYNDLNQYAISHNQWATLDKIVKFLEPFKDLTIKMLSYSFLDYSSFQHYP</sequence>
<evidence type="ECO:0000313" key="2">
    <source>
        <dbReference type="Proteomes" id="UP000789405"/>
    </source>
</evidence>
<comment type="caution">
    <text evidence="1">The sequence shown here is derived from an EMBL/GenBank/DDBJ whole genome shotgun (WGS) entry which is preliminary data.</text>
</comment>
<dbReference type="Proteomes" id="UP000789405">
    <property type="component" value="Unassembled WGS sequence"/>
</dbReference>
<accession>A0A9N9P8G3</accession>